<reference evidence="2 3" key="1">
    <citation type="submission" date="2024-10" db="EMBL/GenBank/DDBJ databases">
        <title>Draft genome assembly of a novel steroid transforming actinomycete isolated from African clawed frog Xenopus laevis.</title>
        <authorList>
            <person name="Bragin E."/>
            <person name="Kollerov V."/>
            <person name="Donova M.V."/>
        </authorList>
    </citation>
    <scope>NUCLEOTIDE SEQUENCE [LARGE SCALE GENOMIC DNA]</scope>
    <source>
        <strain evidence="2 3">MTOC-St3</strain>
    </source>
</reference>
<accession>A0ABW7E0W3</accession>
<dbReference type="RefSeq" id="WP_394394151.1">
    <property type="nucleotide sequence ID" value="NZ_JBIENY010000222.1"/>
</dbReference>
<dbReference type="EMBL" id="JBIENY010000222">
    <property type="protein sequence ID" value="MFG6296756.1"/>
    <property type="molecule type" value="Genomic_DNA"/>
</dbReference>
<name>A0ABW7E0W3_STRRO</name>
<keyword evidence="2" id="KW-0540">Nuclease</keyword>
<gene>
    <name evidence="2" type="ORF">ACGU38_15520</name>
</gene>
<feature type="region of interest" description="Disordered" evidence="1">
    <location>
        <begin position="65"/>
        <end position="99"/>
    </location>
</feature>
<comment type="caution">
    <text evidence="2">The sequence shown here is derived from an EMBL/GenBank/DDBJ whole genome shotgun (WGS) entry which is preliminary data.</text>
</comment>
<keyword evidence="3" id="KW-1185">Reference proteome</keyword>
<feature type="compositionally biased region" description="Basic and acidic residues" evidence="1">
    <location>
        <begin position="66"/>
        <end position="76"/>
    </location>
</feature>
<dbReference type="Proteomes" id="UP001605990">
    <property type="component" value="Unassembled WGS sequence"/>
</dbReference>
<keyword evidence="2" id="KW-0255">Endonuclease</keyword>
<keyword evidence="2" id="KW-0378">Hydrolase</keyword>
<protein>
    <submittedName>
        <fullName evidence="2">HNH endonuclease</fullName>
    </submittedName>
</protein>
<dbReference type="GO" id="GO:0004519">
    <property type="term" value="F:endonuclease activity"/>
    <property type="evidence" value="ECO:0007669"/>
    <property type="project" value="UniProtKB-KW"/>
</dbReference>
<organism evidence="2 3">
    <name type="scientific">Streptomyces rochei</name>
    <name type="common">Streptomyces parvullus</name>
    <dbReference type="NCBI Taxonomy" id="1928"/>
    <lineage>
        <taxon>Bacteria</taxon>
        <taxon>Bacillati</taxon>
        <taxon>Actinomycetota</taxon>
        <taxon>Actinomycetes</taxon>
        <taxon>Kitasatosporales</taxon>
        <taxon>Streptomycetaceae</taxon>
        <taxon>Streptomyces</taxon>
        <taxon>Streptomyces rochei group</taxon>
    </lineage>
</organism>
<proteinExistence type="predicted"/>
<evidence type="ECO:0000256" key="1">
    <source>
        <dbReference type="SAM" id="MobiDB-lite"/>
    </source>
</evidence>
<sequence>MSGGWKGSDRKARLPSGWAKIRARILARDPICKLCGVRPSRFCDHIQAKTDDHSEAALQGVCGPCHDQKSSREGNDAQRANPRPGRKRPPEQHPGLRGA</sequence>
<evidence type="ECO:0000313" key="2">
    <source>
        <dbReference type="EMBL" id="MFG6296756.1"/>
    </source>
</evidence>
<evidence type="ECO:0000313" key="3">
    <source>
        <dbReference type="Proteomes" id="UP001605990"/>
    </source>
</evidence>